<evidence type="ECO:0000259" key="4">
    <source>
        <dbReference type="Pfam" id="PF25954"/>
    </source>
</evidence>
<dbReference type="InterPro" id="IPR051909">
    <property type="entry name" value="MFP_Cation_Efflux"/>
</dbReference>
<dbReference type="SUPFAM" id="SSF111369">
    <property type="entry name" value="HlyD-like secretion proteins"/>
    <property type="match status" value="1"/>
</dbReference>
<evidence type="ECO:0000256" key="3">
    <source>
        <dbReference type="SAM" id="SignalP"/>
    </source>
</evidence>
<dbReference type="PANTHER" id="PTHR30097:SF4">
    <property type="entry name" value="SLR6042 PROTEIN"/>
    <property type="match status" value="1"/>
</dbReference>
<dbReference type="GO" id="GO:0030288">
    <property type="term" value="C:outer membrane-bounded periplasmic space"/>
    <property type="evidence" value="ECO:0007669"/>
    <property type="project" value="TreeGrafter"/>
</dbReference>
<dbReference type="Pfam" id="PF25975">
    <property type="entry name" value="CzcB_C"/>
    <property type="match status" value="1"/>
</dbReference>
<dbReference type="Pfam" id="PF25954">
    <property type="entry name" value="Beta-barrel_RND_2"/>
    <property type="match status" value="1"/>
</dbReference>
<dbReference type="InterPro" id="IPR058649">
    <property type="entry name" value="CzcB_C"/>
</dbReference>
<dbReference type="GO" id="GO:0015679">
    <property type="term" value="P:plasma membrane copper ion transport"/>
    <property type="evidence" value="ECO:0007669"/>
    <property type="project" value="TreeGrafter"/>
</dbReference>
<dbReference type="FunFam" id="2.40.30.170:FF:000010">
    <property type="entry name" value="Efflux RND transporter periplasmic adaptor subunit"/>
    <property type="match status" value="1"/>
</dbReference>
<evidence type="ECO:0000313" key="7">
    <source>
        <dbReference type="EMBL" id="AKO65258.1"/>
    </source>
</evidence>
<sequence length="313" mass="33840">MKSNTQLKKSFIRLITCCFAITLLSGQTFAETGHGEEEEHGEEGHVELTQEQIKHAGITLATVTSGTIRDVLPVYGVVATNAERVQSVTARFDGVIREVKKSVGDPVRKGEPLVTVEANESLKTYSIVSALNGAVTQRNANAGEHTTDIPLLVVQDFSTVWVELSVFPKDVAQVELGQRVRILSLDSTHIAEGKIIYIAPLGQTGNQAIMARALIDNPNGIWKPGLFVNAQITRAEIAAPMVIRNEALQIVEDNPVVFVRGEEGFEARTVTLGRTDGELTEVVAGLSADEVYVSKNSFILKAELGKGEVGDDH</sequence>
<dbReference type="Gene3D" id="2.40.30.170">
    <property type="match status" value="1"/>
</dbReference>
<dbReference type="Proteomes" id="UP000066549">
    <property type="component" value="Chromosome"/>
</dbReference>
<dbReference type="GO" id="GO:0060003">
    <property type="term" value="P:copper ion export"/>
    <property type="evidence" value="ECO:0007669"/>
    <property type="project" value="TreeGrafter"/>
</dbReference>
<dbReference type="OrthoDB" id="9768185at2"/>
<dbReference type="InterPro" id="IPR058792">
    <property type="entry name" value="Beta-barrel_RND_2"/>
</dbReference>
<feature type="chain" id="PRO_5005206323" evidence="3">
    <location>
        <begin position="31"/>
        <end position="313"/>
    </location>
</feature>
<keyword evidence="3" id="KW-0732">Signal</keyword>
<evidence type="ECO:0000256" key="1">
    <source>
        <dbReference type="ARBA" id="ARBA00009477"/>
    </source>
</evidence>
<dbReference type="GO" id="GO:0046914">
    <property type="term" value="F:transition metal ion binding"/>
    <property type="evidence" value="ECO:0007669"/>
    <property type="project" value="TreeGrafter"/>
</dbReference>
<feature type="domain" description="CusB-like beta-barrel" evidence="4">
    <location>
        <begin position="159"/>
        <end position="235"/>
    </location>
</feature>
<protein>
    <submittedName>
        <fullName evidence="7">RND transporter</fullName>
    </submittedName>
</protein>
<keyword evidence="2" id="KW-0813">Transport</keyword>
<dbReference type="EMBL" id="CP011002">
    <property type="protein sequence ID" value="AKO65258.1"/>
    <property type="molecule type" value="Genomic_DNA"/>
</dbReference>
<evidence type="ECO:0000259" key="5">
    <source>
        <dbReference type="Pfam" id="PF25973"/>
    </source>
</evidence>
<dbReference type="Gene3D" id="2.40.420.20">
    <property type="match status" value="1"/>
</dbReference>
<keyword evidence="8" id="KW-1185">Reference proteome</keyword>
<feature type="signal peptide" evidence="3">
    <location>
        <begin position="1"/>
        <end position="30"/>
    </location>
</feature>
<dbReference type="PATRIC" id="fig|1623450.3.peg.68"/>
<accession>A0A0H4J0C5</accession>
<proteinExistence type="inferred from homology"/>
<dbReference type="Gene3D" id="2.40.50.100">
    <property type="match status" value="1"/>
</dbReference>
<dbReference type="PANTHER" id="PTHR30097">
    <property type="entry name" value="CATION EFFLUX SYSTEM PROTEIN CUSB"/>
    <property type="match status" value="1"/>
</dbReference>
<dbReference type="AlphaFoldDB" id="A0A0H4J0C5"/>
<dbReference type="InterPro" id="IPR058647">
    <property type="entry name" value="BSH_CzcB-like"/>
</dbReference>
<name>A0A0H4J0C5_9PROT</name>
<gene>
    <name evidence="7" type="ORF">VI33_00330</name>
</gene>
<dbReference type="Pfam" id="PF25973">
    <property type="entry name" value="BSH_CzcB"/>
    <property type="match status" value="1"/>
</dbReference>
<evidence type="ECO:0000259" key="6">
    <source>
        <dbReference type="Pfam" id="PF25975"/>
    </source>
</evidence>
<evidence type="ECO:0000313" key="8">
    <source>
        <dbReference type="Proteomes" id="UP000066549"/>
    </source>
</evidence>
<comment type="similarity">
    <text evidence="1">Belongs to the membrane fusion protein (MFP) (TC 8.A.1) family.</text>
</comment>
<feature type="domain" description="CzcB-like C-terminal circularly permuted SH3-like" evidence="6">
    <location>
        <begin position="242"/>
        <end position="301"/>
    </location>
</feature>
<evidence type="ECO:0000256" key="2">
    <source>
        <dbReference type="ARBA" id="ARBA00022448"/>
    </source>
</evidence>
<reference evidence="7 8" key="1">
    <citation type="submission" date="2015-03" db="EMBL/GenBank/DDBJ databases">
        <title>Comparative analysis of the OM43 clade including a novel species from Red Sea uncovers genomic and metabolic diversity among marine methylotrophs.</title>
        <authorList>
            <person name="Jimenez-Infante F."/>
            <person name="Ngugi D.K."/>
            <person name="Vinu M."/>
            <person name="Alam I."/>
            <person name="Kamau A."/>
            <person name="Blom J."/>
            <person name="Bajic V.B."/>
            <person name="Stingl U."/>
        </authorList>
    </citation>
    <scope>NUCLEOTIDE SEQUENCE [LARGE SCALE GENOMIC DNA]</scope>
    <source>
        <strain evidence="7 8">MBRSH7</strain>
    </source>
</reference>
<organism evidence="7 8">
    <name type="scientific">Methylophilales bacterium MBRS-H7</name>
    <dbReference type="NCBI Taxonomy" id="1623450"/>
    <lineage>
        <taxon>Bacteria</taxon>
        <taxon>Pseudomonadati</taxon>
        <taxon>Pseudomonadota</taxon>
        <taxon>Betaproteobacteria</taxon>
        <taxon>Nitrosomonadales</taxon>
        <taxon>OM43 clade</taxon>
    </lineage>
</organism>
<feature type="domain" description="CzcB-like barrel-sandwich hybrid" evidence="5">
    <location>
        <begin position="84"/>
        <end position="145"/>
    </location>
</feature>